<reference evidence="1 2" key="1">
    <citation type="submission" date="2024-11" db="EMBL/GenBank/DDBJ databases">
        <title>A near-complete genome assembly of Cinchona calisaya.</title>
        <authorList>
            <person name="Lian D.C."/>
            <person name="Zhao X.W."/>
            <person name="Wei L."/>
        </authorList>
    </citation>
    <scope>NUCLEOTIDE SEQUENCE [LARGE SCALE GENOMIC DNA]</scope>
    <source>
        <tissue evidence="1">Nenye</tissue>
    </source>
</reference>
<dbReference type="Proteomes" id="UP001630127">
    <property type="component" value="Unassembled WGS sequence"/>
</dbReference>
<evidence type="ECO:0000313" key="1">
    <source>
        <dbReference type="EMBL" id="KAL3502214.1"/>
    </source>
</evidence>
<dbReference type="AlphaFoldDB" id="A0ABD2Y3W6"/>
<protein>
    <submittedName>
        <fullName evidence="1">Uncharacterized protein</fullName>
    </submittedName>
</protein>
<sequence length="100" mass="11509">MDNHGTKWPLPRKILSYYEDRNLPALKNPESSMDILRDVKEVNCEAEQFKKMTEASRYEVMKAMSEIERTKTSIKMAEMRLTAARKMEEAAKAVEAIALA</sequence>
<comment type="caution">
    <text evidence="1">The sequence shown here is derived from an EMBL/GenBank/DDBJ whole genome shotgun (WGS) entry which is preliminary data.</text>
</comment>
<accession>A0ABD2Y3W6</accession>
<keyword evidence="2" id="KW-1185">Reference proteome</keyword>
<evidence type="ECO:0000313" key="2">
    <source>
        <dbReference type="Proteomes" id="UP001630127"/>
    </source>
</evidence>
<organism evidence="1 2">
    <name type="scientific">Cinchona calisaya</name>
    <dbReference type="NCBI Taxonomy" id="153742"/>
    <lineage>
        <taxon>Eukaryota</taxon>
        <taxon>Viridiplantae</taxon>
        <taxon>Streptophyta</taxon>
        <taxon>Embryophyta</taxon>
        <taxon>Tracheophyta</taxon>
        <taxon>Spermatophyta</taxon>
        <taxon>Magnoliopsida</taxon>
        <taxon>eudicotyledons</taxon>
        <taxon>Gunneridae</taxon>
        <taxon>Pentapetalae</taxon>
        <taxon>asterids</taxon>
        <taxon>lamiids</taxon>
        <taxon>Gentianales</taxon>
        <taxon>Rubiaceae</taxon>
        <taxon>Cinchonoideae</taxon>
        <taxon>Cinchoneae</taxon>
        <taxon>Cinchona</taxon>
    </lineage>
</organism>
<proteinExistence type="predicted"/>
<name>A0ABD2Y3W6_9GENT</name>
<gene>
    <name evidence="1" type="ORF">ACH5RR_036663</name>
</gene>
<dbReference type="EMBL" id="JBJUIK010000015">
    <property type="protein sequence ID" value="KAL3502214.1"/>
    <property type="molecule type" value="Genomic_DNA"/>
</dbReference>